<dbReference type="Proteomes" id="UP000829354">
    <property type="component" value="Chromosome X"/>
</dbReference>
<sequence>MPYREPTEEDVANVLEIQGCTDPVIFAACRAIDMIRTFLKHKPFNRVMVAYSNEYQFFEDHVLRYEVAFIDFYNGLCDRLEIRGSVLETHEEASELEEEN</sequence>
<dbReference type="KEGG" id="cbr:CBG_07742"/>
<name>A0AAE9JT68_CAEBR</name>
<proteinExistence type="predicted"/>
<organism evidence="2 4">
    <name type="scientific">Caenorhabditis briggsae</name>
    <dbReference type="NCBI Taxonomy" id="6238"/>
    <lineage>
        <taxon>Eukaryota</taxon>
        <taxon>Metazoa</taxon>
        <taxon>Ecdysozoa</taxon>
        <taxon>Nematoda</taxon>
        <taxon>Chromadorea</taxon>
        <taxon>Rhabditida</taxon>
        <taxon>Rhabditina</taxon>
        <taxon>Rhabditomorpha</taxon>
        <taxon>Rhabditoidea</taxon>
        <taxon>Rhabditidae</taxon>
        <taxon>Peloderinae</taxon>
        <taxon>Caenorhabditis</taxon>
    </lineage>
</organism>
<dbReference type="EMBL" id="CP092625">
    <property type="protein sequence ID" value="UMM43633.1"/>
    <property type="molecule type" value="Genomic_DNA"/>
</dbReference>
<reference evidence="2 4" key="1">
    <citation type="submission" date="2022-04" db="EMBL/GenBank/DDBJ databases">
        <title>Chromosome-level reference genomes for two strains of Caenorhabditis briggsae: an improved platform for comparative genomics.</title>
        <authorList>
            <person name="Stevens L."/>
            <person name="Andersen E."/>
        </authorList>
    </citation>
    <scope>NUCLEOTIDE SEQUENCE [LARGE SCALE GENOMIC DNA]</scope>
    <source>
        <strain evidence="2">VX34</strain>
        <tissue evidence="2">Whole-organism</tissue>
    </source>
</reference>
<dbReference type="Proteomes" id="UP000827892">
    <property type="component" value="Chromosome X"/>
</dbReference>
<dbReference type="EMBL" id="CP090896">
    <property type="protein sequence ID" value="ULT84388.1"/>
    <property type="molecule type" value="Genomic_DNA"/>
</dbReference>
<gene>
    <name evidence="1" type="ORF">L3Y34_013217</name>
    <name evidence="2" type="ORF">L5515_019064</name>
</gene>
<dbReference type="OMA" id="EYQFFEN"/>
<evidence type="ECO:0000313" key="1">
    <source>
        <dbReference type="EMBL" id="ULT84388.1"/>
    </source>
</evidence>
<reference evidence="1 3" key="2">
    <citation type="submission" date="2022-05" db="EMBL/GenBank/DDBJ databases">
        <title>Chromosome-level reference genomes for two strains of Caenorhabditis briggsae: an improved platform for comparative genomics.</title>
        <authorList>
            <person name="Stevens L."/>
            <person name="Andersen E.C."/>
        </authorList>
    </citation>
    <scope>NUCLEOTIDE SEQUENCE [LARGE SCALE GENOMIC DNA]</scope>
    <source>
        <strain evidence="1">QX1410_ONT</strain>
        <tissue evidence="1">Whole-organism</tissue>
    </source>
</reference>
<accession>A0AAE9JT68</accession>
<evidence type="ECO:0000313" key="3">
    <source>
        <dbReference type="Proteomes" id="UP000827892"/>
    </source>
</evidence>
<evidence type="ECO:0000313" key="2">
    <source>
        <dbReference type="EMBL" id="UMM43633.1"/>
    </source>
</evidence>
<dbReference type="AlphaFoldDB" id="A0AAE9JT68"/>
<evidence type="ECO:0000313" key="4">
    <source>
        <dbReference type="Proteomes" id="UP000829354"/>
    </source>
</evidence>
<keyword evidence="4" id="KW-1185">Reference proteome</keyword>
<protein>
    <submittedName>
        <fullName evidence="2">Uncharacterized protein</fullName>
    </submittedName>
</protein>